<evidence type="ECO:0000313" key="3">
    <source>
        <dbReference type="EMBL" id="OCC15168.1"/>
    </source>
</evidence>
<dbReference type="PROSITE" id="PS50093">
    <property type="entry name" value="PKD"/>
    <property type="match status" value="2"/>
</dbReference>
<evidence type="ECO:0000256" key="1">
    <source>
        <dbReference type="SAM" id="Coils"/>
    </source>
</evidence>
<dbReference type="InterPro" id="IPR013783">
    <property type="entry name" value="Ig-like_fold"/>
</dbReference>
<name>A0A1B9F5E1_9BACT</name>
<gene>
    <name evidence="3" type="ORF">DBT_1288</name>
</gene>
<keyword evidence="4" id="KW-1185">Reference proteome</keyword>
<comment type="caution">
    <text evidence="3">The sequence shown here is derived from an EMBL/GenBank/DDBJ whole genome shotgun (WGS) entry which is preliminary data.</text>
</comment>
<dbReference type="CDD" id="cd00146">
    <property type="entry name" value="PKD"/>
    <property type="match status" value="2"/>
</dbReference>
<evidence type="ECO:0000313" key="4">
    <source>
        <dbReference type="Proteomes" id="UP000093080"/>
    </source>
</evidence>
<accession>A0A1B9F5E1</accession>
<dbReference type="InterPro" id="IPR022409">
    <property type="entry name" value="PKD/Chitinase_dom"/>
</dbReference>
<feature type="domain" description="PKD" evidence="2">
    <location>
        <begin position="135"/>
        <end position="199"/>
    </location>
</feature>
<dbReference type="SMART" id="SM00089">
    <property type="entry name" value="PKD"/>
    <property type="match status" value="2"/>
</dbReference>
<proteinExistence type="predicted"/>
<reference evidence="3 4" key="1">
    <citation type="submission" date="2016-06" db="EMBL/GenBank/DDBJ databases">
        <title>Respiratory ammonification of nitrate coupled to the oxidation of elemental sulfur in deep-sea autotrophic thermophilic bacteria.</title>
        <authorList>
            <person name="Slobodkina G.B."/>
            <person name="Mardanov A.V."/>
            <person name="Ravin N.V."/>
            <person name="Frolova A.A."/>
            <person name="Viryasiv M.B."/>
            <person name="Chernyh N.A."/>
            <person name="Bonch-Osmolovskaya E.A."/>
            <person name="Slobodkin A.I."/>
        </authorList>
    </citation>
    <scope>NUCLEOTIDE SEQUENCE [LARGE SCALE GENOMIC DNA]</scope>
    <source>
        <strain evidence="3 4">S69</strain>
    </source>
</reference>
<dbReference type="AlphaFoldDB" id="A0A1B9F5E1"/>
<dbReference type="EMBL" id="MAGO01000006">
    <property type="protein sequence ID" value="OCC15168.1"/>
    <property type="molecule type" value="Genomic_DNA"/>
</dbReference>
<feature type="domain" description="PKD" evidence="2">
    <location>
        <begin position="64"/>
        <end position="111"/>
    </location>
</feature>
<feature type="coiled-coil region" evidence="1">
    <location>
        <begin position="234"/>
        <end position="261"/>
    </location>
</feature>
<evidence type="ECO:0000259" key="2">
    <source>
        <dbReference type="PROSITE" id="PS50093"/>
    </source>
</evidence>
<keyword evidence="1" id="KW-0175">Coiled coil</keyword>
<dbReference type="InterPro" id="IPR035986">
    <property type="entry name" value="PKD_dom_sf"/>
</dbReference>
<dbReference type="STRING" id="1156395.DBT_1288"/>
<dbReference type="SUPFAM" id="SSF49299">
    <property type="entry name" value="PKD domain"/>
    <property type="match status" value="2"/>
</dbReference>
<sequence length="693" mass="76062">MHFTKFLIFLVVFLVIVSKYSASIAQDAPCKILVNPSSGPPPLEVELRVSISDEIPQPWSLGVWNFGDGNQQPAFLPIIRHSYNDEGTYHPTYRFSDGLGSEHECNAEVRIFRQKELNLKLNADPPEGFAPLRITISVNATNGTEPITFSYQFGDGSAPISSSNSTITHTFLETGNYTISVEAQDNEGTRGANALTIKVSPASKAPQEVSRVLDQAVSALMAEDLTISSILQIIDSASRQLDRLLTQAANVKDEVKQQIATSARRGLKTILERQVERLAQLIQKPENVTLSSVKSLAQSSGKLSQTMIDHNIPLTIDIVNEAGVVEGQLLLAGIDDIAREKGVSLGEIKELAQHPETTQEFFKNHPVFLKTVIKETGIPVVALHRIPSNKIKNKLDSLGLSSELTNKIESSLEESLDAGKGLFIDEKGTIKSASQLVGENMGLEPKKLSVDPITGIINAQLDNHKGLVMGLIDVNIMTPLVPVGVLNLPDDTKINVSNNFAMHIAPSPYDPIQLAAEFASLGLNANFTRDGRIVVHDNNGKSYSTFVGWHTIKENNFSTGLVSFDIPQPDITSQAFSILVRYADGTVQSLPPAFVAFESLIELLEEFFPGQYSIDRDTGLIDLRAADAGLWRPDYSFTPIEDFSKDELDWYQQNKIKDGLAFKIQDQNEDGWNDVIFYSSSPAGKQTLFFVPN</sequence>
<dbReference type="InterPro" id="IPR000601">
    <property type="entry name" value="PKD_dom"/>
</dbReference>
<dbReference type="Pfam" id="PF00801">
    <property type="entry name" value="PKD"/>
    <property type="match status" value="1"/>
</dbReference>
<dbReference type="Proteomes" id="UP000093080">
    <property type="component" value="Unassembled WGS sequence"/>
</dbReference>
<organism evidence="3 4">
    <name type="scientific">Dissulfuribacter thermophilus</name>
    <dbReference type="NCBI Taxonomy" id="1156395"/>
    <lineage>
        <taxon>Bacteria</taxon>
        <taxon>Pseudomonadati</taxon>
        <taxon>Thermodesulfobacteriota</taxon>
        <taxon>Dissulfuribacteria</taxon>
        <taxon>Dissulfuribacterales</taxon>
        <taxon>Dissulfuribacteraceae</taxon>
        <taxon>Dissulfuribacter</taxon>
    </lineage>
</organism>
<dbReference type="OrthoDB" id="226690at2"/>
<protein>
    <submittedName>
        <fullName evidence="3">Cell surface protein</fullName>
    </submittedName>
</protein>
<dbReference type="Gene3D" id="2.60.40.10">
    <property type="entry name" value="Immunoglobulins"/>
    <property type="match status" value="2"/>
</dbReference>
<dbReference type="RefSeq" id="WP_067617844.1">
    <property type="nucleotide sequence ID" value="NZ_MAGO01000006.1"/>
</dbReference>